<comment type="caution">
    <text evidence="2">The sequence shown here is derived from an EMBL/GenBank/DDBJ whole genome shotgun (WGS) entry which is preliminary data.</text>
</comment>
<organism evidence="2 3">
    <name type="scientific">Plutella xylostella</name>
    <name type="common">Diamondback moth</name>
    <name type="synonym">Plutella maculipennis</name>
    <dbReference type="NCBI Taxonomy" id="51655"/>
    <lineage>
        <taxon>Eukaryota</taxon>
        <taxon>Metazoa</taxon>
        <taxon>Ecdysozoa</taxon>
        <taxon>Arthropoda</taxon>
        <taxon>Hexapoda</taxon>
        <taxon>Insecta</taxon>
        <taxon>Pterygota</taxon>
        <taxon>Neoptera</taxon>
        <taxon>Endopterygota</taxon>
        <taxon>Lepidoptera</taxon>
        <taxon>Glossata</taxon>
        <taxon>Ditrysia</taxon>
        <taxon>Yponomeutoidea</taxon>
        <taxon>Plutellidae</taxon>
        <taxon>Plutella</taxon>
    </lineage>
</organism>
<evidence type="ECO:0000256" key="1">
    <source>
        <dbReference type="SAM" id="MobiDB-lite"/>
    </source>
</evidence>
<keyword evidence="3" id="KW-1185">Reference proteome</keyword>
<feature type="region of interest" description="Disordered" evidence="1">
    <location>
        <begin position="1"/>
        <end position="33"/>
    </location>
</feature>
<protein>
    <submittedName>
        <fullName evidence="2">Uncharacterized protein</fullName>
    </submittedName>
</protein>
<evidence type="ECO:0000313" key="2">
    <source>
        <dbReference type="EMBL" id="KAG7307068.1"/>
    </source>
</evidence>
<gene>
    <name evidence="2" type="ORF">JYU34_007202</name>
</gene>
<proteinExistence type="predicted"/>
<dbReference type="Proteomes" id="UP000823941">
    <property type="component" value="Chromosome 10"/>
</dbReference>
<sequence length="130" mass="14021">MQTDELLTAGQGISECHEESGGVSARRRRRRRRRDVEQHLLVRGNKKLLSREYIEGGGVRHRAVAVLGASGPRPSCSHQEAGSSVHCAARGQLAPPPRARPAVDAARQLCVCSSFIDSRRGARGTRGGVC</sequence>
<name>A0ABQ7QPS8_PLUXY</name>
<dbReference type="EMBL" id="JAHIBW010000010">
    <property type="protein sequence ID" value="KAG7307068.1"/>
    <property type="molecule type" value="Genomic_DNA"/>
</dbReference>
<accession>A0ABQ7QPS8</accession>
<reference evidence="2 3" key="1">
    <citation type="submission" date="2021-06" db="EMBL/GenBank/DDBJ databases">
        <title>A haploid diamondback moth (Plutella xylostella L.) genome assembly resolves 31 chromosomes and identifies a diamide resistance mutation.</title>
        <authorList>
            <person name="Ward C.M."/>
            <person name="Perry K.D."/>
            <person name="Baker G."/>
            <person name="Powis K."/>
            <person name="Heckel D.G."/>
            <person name="Baxter S.W."/>
        </authorList>
    </citation>
    <scope>NUCLEOTIDE SEQUENCE [LARGE SCALE GENOMIC DNA]</scope>
    <source>
        <strain evidence="2 3">LV</strain>
        <tissue evidence="2">Single pupa</tissue>
    </source>
</reference>
<evidence type="ECO:0000313" key="3">
    <source>
        <dbReference type="Proteomes" id="UP000823941"/>
    </source>
</evidence>